<dbReference type="EMBL" id="UXUI01011154">
    <property type="protein sequence ID" value="VDD95995.1"/>
    <property type="molecule type" value="Genomic_DNA"/>
</dbReference>
<dbReference type="GO" id="GO:1990904">
    <property type="term" value="C:ribonucleoprotein complex"/>
    <property type="evidence" value="ECO:0007669"/>
    <property type="project" value="InterPro"/>
</dbReference>
<dbReference type="InterPro" id="IPR000504">
    <property type="entry name" value="RRM_dom"/>
</dbReference>
<dbReference type="AlphaFoldDB" id="A0A0N4VKQ0"/>
<dbReference type="STRING" id="51028.A0A0N4VKQ0"/>
<protein>
    <submittedName>
        <fullName evidence="8">ELAV-like protein 2</fullName>
    </submittedName>
</protein>
<dbReference type="OrthoDB" id="5916671at2759"/>
<dbReference type="GO" id="GO:0050686">
    <property type="term" value="P:negative regulation of mRNA processing"/>
    <property type="evidence" value="ECO:0007669"/>
    <property type="project" value="UniProtKB-ARBA"/>
</dbReference>
<dbReference type="InterPro" id="IPR006548">
    <property type="entry name" value="ELAD_HU_SF"/>
</dbReference>
<evidence type="ECO:0000256" key="1">
    <source>
        <dbReference type="ARBA" id="ARBA00006266"/>
    </source>
</evidence>
<dbReference type="Proteomes" id="UP000274131">
    <property type="component" value="Unassembled WGS sequence"/>
</dbReference>
<evidence type="ECO:0000259" key="5">
    <source>
        <dbReference type="PROSITE" id="PS50102"/>
    </source>
</evidence>
<evidence type="ECO:0000256" key="3">
    <source>
        <dbReference type="ARBA" id="ARBA00022884"/>
    </source>
</evidence>
<keyword evidence="7" id="KW-1185">Reference proteome</keyword>
<organism evidence="8">
    <name type="scientific">Enterobius vermicularis</name>
    <name type="common">Human pinworm</name>
    <dbReference type="NCBI Taxonomy" id="51028"/>
    <lineage>
        <taxon>Eukaryota</taxon>
        <taxon>Metazoa</taxon>
        <taxon>Ecdysozoa</taxon>
        <taxon>Nematoda</taxon>
        <taxon>Chromadorea</taxon>
        <taxon>Rhabditida</taxon>
        <taxon>Spirurina</taxon>
        <taxon>Oxyuridomorpha</taxon>
        <taxon>Oxyuroidea</taxon>
        <taxon>Oxyuridae</taxon>
        <taxon>Enterobius</taxon>
    </lineage>
</organism>
<dbReference type="SUPFAM" id="SSF54928">
    <property type="entry name" value="RNA-binding domain, RBD"/>
    <property type="match status" value="1"/>
</dbReference>
<accession>A0A0N4VKQ0</accession>
<dbReference type="CDD" id="cd12377">
    <property type="entry name" value="RRM3_Hu"/>
    <property type="match status" value="1"/>
</dbReference>
<dbReference type="GO" id="GO:0005634">
    <property type="term" value="C:nucleus"/>
    <property type="evidence" value="ECO:0007669"/>
    <property type="project" value="UniProtKB-ARBA"/>
</dbReference>
<name>A0A0N4VKQ0_ENTVE</name>
<reference evidence="8" key="1">
    <citation type="submission" date="2017-02" db="UniProtKB">
        <authorList>
            <consortium name="WormBaseParasite"/>
        </authorList>
    </citation>
    <scope>IDENTIFICATION</scope>
</reference>
<feature type="domain" description="RRM" evidence="5">
    <location>
        <begin position="218"/>
        <end position="296"/>
    </location>
</feature>
<dbReference type="InterPro" id="IPR002343">
    <property type="entry name" value="Hud_Sxl_RNA"/>
</dbReference>
<dbReference type="GO" id="GO:0008266">
    <property type="term" value="F:poly(U) RNA binding"/>
    <property type="evidence" value="ECO:0007669"/>
    <property type="project" value="UniProtKB-ARBA"/>
</dbReference>
<dbReference type="InterPro" id="IPR035979">
    <property type="entry name" value="RBD_domain_sf"/>
</dbReference>
<reference evidence="6 7" key="2">
    <citation type="submission" date="2018-10" db="EMBL/GenBank/DDBJ databases">
        <authorList>
            <consortium name="Pathogen Informatics"/>
        </authorList>
    </citation>
    <scope>NUCLEOTIDE SEQUENCE [LARGE SCALE GENOMIC DNA]</scope>
</reference>
<dbReference type="PANTHER" id="PTHR10352">
    <property type="entry name" value="EUKARYOTIC TRANSLATION INITIATION FACTOR 3 SUBUNIT G"/>
    <property type="match status" value="1"/>
</dbReference>
<dbReference type="FunFam" id="3.30.70.330:FF:000205">
    <property type="entry name" value="Sex lethal, isoform B"/>
    <property type="match status" value="1"/>
</dbReference>
<dbReference type="PROSITE" id="PS50102">
    <property type="entry name" value="RRM"/>
    <property type="match status" value="2"/>
</dbReference>
<keyword evidence="2" id="KW-0677">Repeat</keyword>
<feature type="domain" description="RRM" evidence="5">
    <location>
        <begin position="27"/>
        <end position="107"/>
    </location>
</feature>
<dbReference type="CDD" id="cd12652">
    <property type="entry name" value="RRM2_Hu"/>
    <property type="match status" value="1"/>
</dbReference>
<evidence type="ECO:0000256" key="2">
    <source>
        <dbReference type="ARBA" id="ARBA00022737"/>
    </source>
</evidence>
<keyword evidence="3 4" id="KW-0694">RNA-binding</keyword>
<dbReference type="Gene3D" id="3.30.70.330">
    <property type="match status" value="2"/>
</dbReference>
<evidence type="ECO:0000313" key="6">
    <source>
        <dbReference type="EMBL" id="VDD95995.1"/>
    </source>
</evidence>
<dbReference type="WBParaSite" id="EVEC_0001143801-mRNA-1">
    <property type="protein sequence ID" value="EVEC_0001143801-mRNA-1"/>
    <property type="gene ID" value="EVEC_0001143801"/>
</dbReference>
<evidence type="ECO:0000313" key="7">
    <source>
        <dbReference type="Proteomes" id="UP000274131"/>
    </source>
</evidence>
<dbReference type="PRINTS" id="PR00961">
    <property type="entry name" value="HUDSXLRNA"/>
</dbReference>
<dbReference type="SMART" id="SM00360">
    <property type="entry name" value="RRM"/>
    <property type="match status" value="2"/>
</dbReference>
<dbReference type="InterPro" id="IPR012677">
    <property type="entry name" value="Nucleotide-bd_a/b_plait_sf"/>
</dbReference>
<comment type="similarity">
    <text evidence="1">Belongs to the RRM elav family.</text>
</comment>
<sequence>MYDCRFVQLSELHVSFARPSSESIKGANLYVSGLPKSMSQPELEALFRPFGQIITSRILADNVTGLSKGVGFVRFDKKNEAENAISKLNGSIPTGCTDPITVKFANNPAANVQKVLQVQDVAQAASALMPLALLNTAAVATAGRRYAAGPIHHTPQTARFRYSPLAAAPAAAPTTAASQDLLTSQILQMAAVTGAPASATPLASLTTANPSNTSPSGWCIFVYNLAPETEDALLWQLFGPFGAVLSVKIIRDFATNKCKGYGFVTMGQYEDALTAITALNGSQLAGRTLQVSFKAHALPPNLLHVR</sequence>
<evidence type="ECO:0000313" key="8">
    <source>
        <dbReference type="WBParaSite" id="EVEC_0001143801-mRNA-1"/>
    </source>
</evidence>
<gene>
    <name evidence="6" type="ORF">EVEC_LOCUS10746</name>
</gene>
<proteinExistence type="inferred from homology"/>
<evidence type="ECO:0000256" key="4">
    <source>
        <dbReference type="PROSITE-ProRule" id="PRU00176"/>
    </source>
</evidence>
<dbReference type="Pfam" id="PF00076">
    <property type="entry name" value="RRM_1"/>
    <property type="match status" value="2"/>
</dbReference>
<dbReference type="NCBIfam" id="TIGR01661">
    <property type="entry name" value="ELAV_HUD_SF"/>
    <property type="match status" value="1"/>
</dbReference>